<sequence>MVNYYLNKKMDAMQLSELRKFVGWNTMESSLNNPKLQCFLSVSAYGVTDW</sequence>
<reference evidence="1" key="1">
    <citation type="submission" date="2022-09" db="EMBL/GenBank/DDBJ databases">
        <title>Eubacterium sp. LFL-14 isolated from human feces.</title>
        <authorList>
            <person name="Liu F."/>
        </authorList>
    </citation>
    <scope>NUCLEOTIDE SEQUENCE</scope>
    <source>
        <strain evidence="1">LFL-14</strain>
    </source>
</reference>
<dbReference type="EMBL" id="JAODBU010000003">
    <property type="protein sequence ID" value="MCT7398319.1"/>
    <property type="molecule type" value="Genomic_DNA"/>
</dbReference>
<organism evidence="1 2">
    <name type="scientific">Eubacterium album</name>
    <dbReference type="NCBI Taxonomy" id="2978477"/>
    <lineage>
        <taxon>Bacteria</taxon>
        <taxon>Bacillati</taxon>
        <taxon>Bacillota</taxon>
        <taxon>Clostridia</taxon>
        <taxon>Eubacteriales</taxon>
        <taxon>Eubacteriaceae</taxon>
        <taxon>Eubacterium</taxon>
    </lineage>
</organism>
<dbReference type="RefSeq" id="WP_158574503.1">
    <property type="nucleotide sequence ID" value="NZ_JAODBU010000003.1"/>
</dbReference>
<protein>
    <submittedName>
        <fullName evidence="1">Uncharacterized protein</fullName>
    </submittedName>
</protein>
<keyword evidence="2" id="KW-1185">Reference proteome</keyword>
<dbReference type="Proteomes" id="UP001431199">
    <property type="component" value="Unassembled WGS sequence"/>
</dbReference>
<gene>
    <name evidence="1" type="ORF">N5B56_04340</name>
</gene>
<name>A0ABT2LYF4_9FIRM</name>
<evidence type="ECO:0000313" key="1">
    <source>
        <dbReference type="EMBL" id="MCT7398319.1"/>
    </source>
</evidence>
<comment type="caution">
    <text evidence="1">The sequence shown here is derived from an EMBL/GenBank/DDBJ whole genome shotgun (WGS) entry which is preliminary data.</text>
</comment>
<evidence type="ECO:0000313" key="2">
    <source>
        <dbReference type="Proteomes" id="UP001431199"/>
    </source>
</evidence>
<proteinExistence type="predicted"/>
<accession>A0ABT2LYF4</accession>